<dbReference type="AlphaFoldDB" id="A0A3Q1K8Q6"/>
<evidence type="ECO:0000313" key="4">
    <source>
        <dbReference type="Proteomes" id="UP000265040"/>
    </source>
</evidence>
<accession>A0A3Q1K8Q6</accession>
<proteinExistence type="predicted"/>
<dbReference type="InterPro" id="IPR050111">
    <property type="entry name" value="C-type_lectin/snaclec_domain"/>
</dbReference>
<dbReference type="SUPFAM" id="SSF56436">
    <property type="entry name" value="C-type lectin-like"/>
    <property type="match status" value="1"/>
</dbReference>
<sequence length="396" mass="45532">MENRLMMACALVPLLVTVLLTPETFALPYSSVGVETPSSCSPGWLLFGQRCFAFYPVWSSWSDAKSLCSQTGSNLVSLHTLEEVQFLRRLTNTNTSVWLGGYQERKDGSWFWSDESPLSISDWTHNRLGKTREARVCMEMEPKSGELHSTSCEELRFYICSASPSITVVPSSMKAFQPGIFANVSLFDVVWSNSDMLAEEILHSSPFLRELGTSRLTEKCYTSFIQHEALYLHRVSSTLQVLISHLYKADDMRSLLLDTLKHYSSRNQSLLTSPLPEWLHFSLQAFHDVVLEEPVYWVVALSARASLRNFLARNLLPHKLRPRTQLVSGFVVKTLYQMWNEDSMKEMVWTHRYKKVIVEHQNEMDVFKAINIFRAHMISQKTFYKAITCDAEDERL</sequence>
<dbReference type="Gene3D" id="3.10.100.10">
    <property type="entry name" value="Mannose-Binding Protein A, subunit A"/>
    <property type="match status" value="1"/>
</dbReference>
<dbReference type="PANTHER" id="PTHR22803">
    <property type="entry name" value="MANNOSE, PHOSPHOLIPASE, LECTIN RECEPTOR RELATED"/>
    <property type="match status" value="1"/>
</dbReference>
<feature type="signal peptide" evidence="1">
    <location>
        <begin position="1"/>
        <end position="26"/>
    </location>
</feature>
<dbReference type="GeneID" id="113151541"/>
<dbReference type="InterPro" id="IPR001304">
    <property type="entry name" value="C-type_lectin-like"/>
</dbReference>
<reference evidence="3" key="1">
    <citation type="submission" date="2021-04" db="EMBL/GenBank/DDBJ databases">
        <authorList>
            <consortium name="Wellcome Sanger Institute Data Sharing"/>
        </authorList>
    </citation>
    <scope>NUCLEOTIDE SEQUENCE [LARGE SCALE GENOMIC DNA]</scope>
</reference>
<dbReference type="PROSITE" id="PS50041">
    <property type="entry name" value="C_TYPE_LECTIN_2"/>
    <property type="match status" value="1"/>
</dbReference>
<dbReference type="RefSeq" id="XP_026200248.1">
    <property type="nucleotide sequence ID" value="XM_026344463.1"/>
</dbReference>
<dbReference type="SMART" id="SM00034">
    <property type="entry name" value="CLECT"/>
    <property type="match status" value="1"/>
</dbReference>
<dbReference type="Pfam" id="PF00059">
    <property type="entry name" value="Lectin_C"/>
    <property type="match status" value="1"/>
</dbReference>
<evidence type="ECO:0000259" key="2">
    <source>
        <dbReference type="PROSITE" id="PS50041"/>
    </source>
</evidence>
<dbReference type="InterPro" id="IPR016186">
    <property type="entry name" value="C-type_lectin-like/link_sf"/>
</dbReference>
<reference evidence="3" key="3">
    <citation type="submission" date="2025-09" db="UniProtKB">
        <authorList>
            <consortium name="Ensembl"/>
        </authorList>
    </citation>
    <scope>IDENTIFICATION</scope>
</reference>
<dbReference type="InterPro" id="IPR016084">
    <property type="entry name" value="Haem_Oase-like_multi-hlx"/>
</dbReference>
<dbReference type="STRING" id="64144.ENSATEP00000029546"/>
<feature type="chain" id="PRO_5043714051" description="C-type lectin domain-containing protein" evidence="1">
    <location>
        <begin position="27"/>
        <end position="396"/>
    </location>
</feature>
<dbReference type="CDD" id="cd00037">
    <property type="entry name" value="CLECT"/>
    <property type="match status" value="1"/>
</dbReference>
<dbReference type="Proteomes" id="UP000265040">
    <property type="component" value="Chromosome 18"/>
</dbReference>
<evidence type="ECO:0000313" key="3">
    <source>
        <dbReference type="Ensembl" id="ENSATEP00000029546.3"/>
    </source>
</evidence>
<feature type="domain" description="C-type lectin" evidence="2">
    <location>
        <begin position="47"/>
        <end position="161"/>
    </location>
</feature>
<dbReference type="InParanoid" id="A0A3Q1K8Q6"/>
<dbReference type="Gene3D" id="1.20.910.10">
    <property type="entry name" value="Heme oxygenase-like"/>
    <property type="match status" value="1"/>
</dbReference>
<dbReference type="GeneTree" id="ENSGT00940000161814"/>
<name>A0A3Q1K8Q6_ANATE</name>
<protein>
    <recommendedName>
        <fullName evidence="2">C-type lectin domain-containing protein</fullName>
    </recommendedName>
</protein>
<reference evidence="3" key="2">
    <citation type="submission" date="2025-08" db="UniProtKB">
        <authorList>
            <consortium name="Ensembl"/>
        </authorList>
    </citation>
    <scope>IDENTIFICATION</scope>
</reference>
<keyword evidence="1" id="KW-0732">Signal</keyword>
<dbReference type="Ensembl" id="ENSATET00000029993.3">
    <property type="protein sequence ID" value="ENSATEP00000029546.3"/>
    <property type="gene ID" value="ENSATEG00000020386.3"/>
</dbReference>
<organism evidence="3 4">
    <name type="scientific">Anabas testudineus</name>
    <name type="common">Climbing perch</name>
    <name type="synonym">Anthias testudineus</name>
    <dbReference type="NCBI Taxonomy" id="64144"/>
    <lineage>
        <taxon>Eukaryota</taxon>
        <taxon>Metazoa</taxon>
        <taxon>Chordata</taxon>
        <taxon>Craniata</taxon>
        <taxon>Vertebrata</taxon>
        <taxon>Euteleostomi</taxon>
        <taxon>Actinopterygii</taxon>
        <taxon>Neopterygii</taxon>
        <taxon>Teleostei</taxon>
        <taxon>Neoteleostei</taxon>
        <taxon>Acanthomorphata</taxon>
        <taxon>Anabantaria</taxon>
        <taxon>Anabantiformes</taxon>
        <taxon>Anabantoidei</taxon>
        <taxon>Anabantidae</taxon>
        <taxon>Anabas</taxon>
    </lineage>
</organism>
<dbReference type="InterPro" id="IPR016187">
    <property type="entry name" value="CTDL_fold"/>
</dbReference>
<evidence type="ECO:0000256" key="1">
    <source>
        <dbReference type="SAM" id="SignalP"/>
    </source>
</evidence>
<keyword evidence="4" id="KW-1185">Reference proteome</keyword>